<reference evidence="2" key="1">
    <citation type="journal article" date="2015" name="Nature">
        <title>Complex archaea that bridge the gap between prokaryotes and eukaryotes.</title>
        <authorList>
            <person name="Spang A."/>
            <person name="Saw J.H."/>
            <person name="Jorgensen S.L."/>
            <person name="Zaremba-Niedzwiedzka K."/>
            <person name="Martijn J."/>
            <person name="Lind A.E."/>
            <person name="van Eijk R."/>
            <person name="Schleper C."/>
            <person name="Guy L."/>
            <person name="Ettema T.J."/>
        </authorList>
    </citation>
    <scope>NUCLEOTIDE SEQUENCE</scope>
</reference>
<feature type="compositionally biased region" description="Basic and acidic residues" evidence="1">
    <location>
        <begin position="97"/>
        <end position="112"/>
    </location>
</feature>
<dbReference type="EMBL" id="LAZR01049095">
    <property type="protein sequence ID" value="KKK90458.1"/>
    <property type="molecule type" value="Genomic_DNA"/>
</dbReference>
<comment type="caution">
    <text evidence="2">The sequence shown here is derived from an EMBL/GenBank/DDBJ whole genome shotgun (WGS) entry which is preliminary data.</text>
</comment>
<dbReference type="AlphaFoldDB" id="A0A0F8Z9R3"/>
<organism evidence="2">
    <name type="scientific">marine sediment metagenome</name>
    <dbReference type="NCBI Taxonomy" id="412755"/>
    <lineage>
        <taxon>unclassified sequences</taxon>
        <taxon>metagenomes</taxon>
        <taxon>ecological metagenomes</taxon>
    </lineage>
</organism>
<sequence>LMTGQMETTMTKSPADQGTAAAKADDIERAHMARIPTRYVMEGSGILGRCSHYPGRGWMFLSNVSSHGNSRRFWDTAGECLPPWARKRFTHTTTDQPGEHDPVNARLKGDRQ</sequence>
<accession>A0A0F8Z9R3</accession>
<evidence type="ECO:0000256" key="1">
    <source>
        <dbReference type="SAM" id="MobiDB-lite"/>
    </source>
</evidence>
<feature type="non-terminal residue" evidence="2">
    <location>
        <position position="1"/>
    </location>
</feature>
<gene>
    <name evidence="2" type="ORF">LCGC14_2722820</name>
</gene>
<feature type="compositionally biased region" description="Polar residues" evidence="1">
    <location>
        <begin position="1"/>
        <end position="16"/>
    </location>
</feature>
<evidence type="ECO:0000313" key="2">
    <source>
        <dbReference type="EMBL" id="KKK90458.1"/>
    </source>
</evidence>
<proteinExistence type="predicted"/>
<name>A0A0F8Z9R3_9ZZZZ</name>
<protein>
    <submittedName>
        <fullName evidence="2">Uncharacterized protein</fullName>
    </submittedName>
</protein>
<feature type="region of interest" description="Disordered" evidence="1">
    <location>
        <begin position="1"/>
        <end position="24"/>
    </location>
</feature>
<feature type="region of interest" description="Disordered" evidence="1">
    <location>
        <begin position="89"/>
        <end position="112"/>
    </location>
</feature>